<name>A0ABQ1NSH0_9GAMM</name>
<dbReference type="PIRSF" id="PIRSF005087">
    <property type="entry name" value="NrdI"/>
    <property type="match status" value="1"/>
</dbReference>
<dbReference type="SUPFAM" id="SSF52218">
    <property type="entry name" value="Flavoproteins"/>
    <property type="match status" value="1"/>
</dbReference>
<dbReference type="PANTHER" id="PTHR37297">
    <property type="entry name" value="PROTEIN NRDI"/>
    <property type="match status" value="1"/>
</dbReference>
<dbReference type="InterPro" id="IPR004465">
    <property type="entry name" value="RNR_NrdI"/>
</dbReference>
<accession>A0ABQ1NSH0</accession>
<proteinExistence type="inferred from homology"/>
<dbReference type="RefSeq" id="WP_188638455.1">
    <property type="nucleotide sequence ID" value="NZ_BMHM01000002.1"/>
</dbReference>
<protein>
    <recommendedName>
        <fullName evidence="3">Protein NrdI</fullName>
    </recommendedName>
</protein>
<dbReference type="InterPro" id="IPR029039">
    <property type="entry name" value="Flavoprotein-like_sf"/>
</dbReference>
<comment type="function">
    <text evidence="1 3">Probably involved in ribonucleotide reductase function.</text>
</comment>
<evidence type="ECO:0000256" key="2">
    <source>
        <dbReference type="ARBA" id="ARBA00009942"/>
    </source>
</evidence>
<organism evidence="4 5">
    <name type="scientific">Vreelandella lutescens</name>
    <dbReference type="NCBI Taxonomy" id="1602943"/>
    <lineage>
        <taxon>Bacteria</taxon>
        <taxon>Pseudomonadati</taxon>
        <taxon>Pseudomonadota</taxon>
        <taxon>Gammaproteobacteria</taxon>
        <taxon>Oceanospirillales</taxon>
        <taxon>Halomonadaceae</taxon>
        <taxon>Vreelandella</taxon>
    </lineage>
</organism>
<dbReference type="EMBL" id="BMHM01000002">
    <property type="protein sequence ID" value="GGC82241.1"/>
    <property type="molecule type" value="Genomic_DNA"/>
</dbReference>
<evidence type="ECO:0000256" key="1">
    <source>
        <dbReference type="ARBA" id="ARBA00003999"/>
    </source>
</evidence>
<dbReference type="Proteomes" id="UP000597301">
    <property type="component" value="Unassembled WGS sequence"/>
</dbReference>
<dbReference type="Pfam" id="PF07972">
    <property type="entry name" value="Flavodoxin_NdrI"/>
    <property type="match status" value="1"/>
</dbReference>
<dbReference type="HAMAP" id="MF_00128">
    <property type="entry name" value="NrdI"/>
    <property type="match status" value="1"/>
</dbReference>
<dbReference type="InterPro" id="IPR020852">
    <property type="entry name" value="RNR_Ib_NrdI_bac"/>
</dbReference>
<comment type="similarity">
    <text evidence="2 3">Belongs to the NrdI family.</text>
</comment>
<evidence type="ECO:0000313" key="5">
    <source>
        <dbReference type="Proteomes" id="UP000597301"/>
    </source>
</evidence>
<comment type="caution">
    <text evidence="4">The sequence shown here is derived from an EMBL/GenBank/DDBJ whole genome shotgun (WGS) entry which is preliminary data.</text>
</comment>
<dbReference type="PANTHER" id="PTHR37297:SF1">
    <property type="entry name" value="PROTEIN NRDI"/>
    <property type="match status" value="1"/>
</dbReference>
<dbReference type="Gene3D" id="3.40.50.360">
    <property type="match status" value="1"/>
</dbReference>
<gene>
    <name evidence="3 4" type="primary">nrdI</name>
    <name evidence="4" type="ORF">GCM10011382_10470</name>
</gene>
<dbReference type="NCBIfam" id="TIGR00333">
    <property type="entry name" value="nrdI"/>
    <property type="match status" value="1"/>
</dbReference>
<evidence type="ECO:0000256" key="3">
    <source>
        <dbReference type="HAMAP-Rule" id="MF_00128"/>
    </source>
</evidence>
<sequence>MQTAEVDTQLAGTLVYFSTKSGNTHRFIEKLGMRAQRLPLNREEPTPRVEQPYILVTPTYGGGSAHGAVPGQVIRFLNDTHNRHLLRGVIAAGNTNFGEAYGLAGRIIAQKCQVPLLYRFELFGTDEDVAKVRKGVEEFWKRQTQSLKT</sequence>
<keyword evidence="5" id="KW-1185">Reference proteome</keyword>
<reference evidence="5" key="1">
    <citation type="journal article" date="2019" name="Int. J. Syst. Evol. Microbiol.">
        <title>The Global Catalogue of Microorganisms (GCM) 10K type strain sequencing project: providing services to taxonomists for standard genome sequencing and annotation.</title>
        <authorList>
            <consortium name="The Broad Institute Genomics Platform"/>
            <consortium name="The Broad Institute Genome Sequencing Center for Infectious Disease"/>
            <person name="Wu L."/>
            <person name="Ma J."/>
        </authorList>
    </citation>
    <scope>NUCLEOTIDE SEQUENCE [LARGE SCALE GENOMIC DNA]</scope>
    <source>
        <strain evidence="5">CGMCC 1.15122</strain>
    </source>
</reference>
<evidence type="ECO:0000313" key="4">
    <source>
        <dbReference type="EMBL" id="GGC82241.1"/>
    </source>
</evidence>